<gene>
    <name evidence="1" type="ORF">METZ01_LOCUS325155</name>
</gene>
<proteinExistence type="predicted"/>
<evidence type="ECO:0000313" key="1">
    <source>
        <dbReference type="EMBL" id="SVC72301.1"/>
    </source>
</evidence>
<organism evidence="1">
    <name type="scientific">marine metagenome</name>
    <dbReference type="NCBI Taxonomy" id="408172"/>
    <lineage>
        <taxon>unclassified sequences</taxon>
        <taxon>metagenomes</taxon>
        <taxon>ecological metagenomes</taxon>
    </lineage>
</organism>
<feature type="non-terminal residue" evidence="1">
    <location>
        <position position="1"/>
    </location>
</feature>
<dbReference type="AlphaFoldDB" id="A0A382PK55"/>
<feature type="non-terminal residue" evidence="1">
    <location>
        <position position="62"/>
    </location>
</feature>
<sequence length="62" mass="6820">VVVNDIGEALQLGLIFVGVERRFADLEAKLMDMESPSQICQFQDQKALLAEGNPCKIETPTV</sequence>
<dbReference type="EMBL" id="UINC01107145">
    <property type="protein sequence ID" value="SVC72301.1"/>
    <property type="molecule type" value="Genomic_DNA"/>
</dbReference>
<protein>
    <submittedName>
        <fullName evidence="1">Uncharacterized protein</fullName>
    </submittedName>
</protein>
<name>A0A382PK55_9ZZZZ</name>
<accession>A0A382PK55</accession>
<reference evidence="1" key="1">
    <citation type="submission" date="2018-05" db="EMBL/GenBank/DDBJ databases">
        <authorList>
            <person name="Lanie J.A."/>
            <person name="Ng W.-L."/>
            <person name="Kazmierczak K.M."/>
            <person name="Andrzejewski T.M."/>
            <person name="Davidsen T.M."/>
            <person name="Wayne K.J."/>
            <person name="Tettelin H."/>
            <person name="Glass J.I."/>
            <person name="Rusch D."/>
            <person name="Podicherti R."/>
            <person name="Tsui H.-C.T."/>
            <person name="Winkler M.E."/>
        </authorList>
    </citation>
    <scope>NUCLEOTIDE SEQUENCE</scope>
</reference>